<dbReference type="RefSeq" id="WP_118921146.1">
    <property type="nucleotide sequence ID" value="NZ_QWEG01000007.1"/>
</dbReference>
<evidence type="ECO:0000313" key="4">
    <source>
        <dbReference type="Proteomes" id="UP000284416"/>
    </source>
</evidence>
<evidence type="ECO:0000256" key="1">
    <source>
        <dbReference type="ARBA" id="ARBA00022747"/>
    </source>
</evidence>
<dbReference type="PANTHER" id="PTHR30408:SF12">
    <property type="entry name" value="TYPE I RESTRICTION ENZYME MJAVIII SPECIFICITY SUBUNIT"/>
    <property type="match status" value="1"/>
</dbReference>
<name>A0A417YTI5_9BACI</name>
<organism evidence="3 4">
    <name type="scientific">Neobacillus notoginsengisoli</name>
    <dbReference type="NCBI Taxonomy" id="1578198"/>
    <lineage>
        <taxon>Bacteria</taxon>
        <taxon>Bacillati</taxon>
        <taxon>Bacillota</taxon>
        <taxon>Bacilli</taxon>
        <taxon>Bacillales</taxon>
        <taxon>Bacillaceae</taxon>
        <taxon>Neobacillus</taxon>
    </lineage>
</organism>
<proteinExistence type="predicted"/>
<dbReference type="Proteomes" id="UP000284416">
    <property type="component" value="Unassembled WGS sequence"/>
</dbReference>
<dbReference type="GO" id="GO:0009307">
    <property type="term" value="P:DNA restriction-modification system"/>
    <property type="evidence" value="ECO:0007669"/>
    <property type="project" value="UniProtKB-KW"/>
</dbReference>
<sequence length="192" mass="22140">MLLGEIADVKTGLVLSRKKAEVPFDIKAKYNLLSLKNITEDGVIQTGSYDQFESNDILDDYYFTSKGDVLIRLSQPNMAVYIDDDRSGLLIPSYFAVIKIHQPDFLPQYVAWYLNSEEVKKELERFQSGSRIPSMNQNVLRSLPIAKLPFDKQKTLVELWKLHLKEKHLYRQLLAGKEQLFKGITRDLMNGL</sequence>
<dbReference type="GO" id="GO:0004519">
    <property type="term" value="F:endonuclease activity"/>
    <property type="evidence" value="ECO:0007669"/>
    <property type="project" value="UniProtKB-KW"/>
</dbReference>
<keyword evidence="4" id="KW-1185">Reference proteome</keyword>
<dbReference type="Gene3D" id="3.90.220.20">
    <property type="entry name" value="DNA methylase specificity domains"/>
    <property type="match status" value="1"/>
</dbReference>
<dbReference type="PANTHER" id="PTHR30408">
    <property type="entry name" value="TYPE-1 RESTRICTION ENZYME ECOKI SPECIFICITY PROTEIN"/>
    <property type="match status" value="1"/>
</dbReference>
<gene>
    <name evidence="3" type="ORF">D1B31_12625</name>
</gene>
<evidence type="ECO:0000256" key="2">
    <source>
        <dbReference type="ARBA" id="ARBA00023125"/>
    </source>
</evidence>
<protein>
    <submittedName>
        <fullName evidence="3">Restriction endonuclease subunit S</fullName>
    </submittedName>
</protein>
<dbReference type="OrthoDB" id="5360691at2"/>
<dbReference type="GO" id="GO:0003677">
    <property type="term" value="F:DNA binding"/>
    <property type="evidence" value="ECO:0007669"/>
    <property type="project" value="UniProtKB-KW"/>
</dbReference>
<dbReference type="InterPro" id="IPR052021">
    <property type="entry name" value="Type-I_RS_S_subunit"/>
</dbReference>
<dbReference type="SUPFAM" id="SSF116734">
    <property type="entry name" value="DNA methylase specificity domain"/>
    <property type="match status" value="1"/>
</dbReference>
<keyword evidence="3" id="KW-0255">Endonuclease</keyword>
<evidence type="ECO:0000313" key="3">
    <source>
        <dbReference type="EMBL" id="RHW40385.1"/>
    </source>
</evidence>
<dbReference type="CDD" id="cd16961">
    <property type="entry name" value="RMtype1_S_TRD-CR_like"/>
    <property type="match status" value="1"/>
</dbReference>
<keyword evidence="3" id="KW-0378">Hydrolase</keyword>
<keyword evidence="1" id="KW-0680">Restriction system</keyword>
<dbReference type="AlphaFoldDB" id="A0A417YTI5"/>
<keyword evidence="3" id="KW-0540">Nuclease</keyword>
<dbReference type="InterPro" id="IPR044946">
    <property type="entry name" value="Restrct_endonuc_typeI_TRD_sf"/>
</dbReference>
<comment type="caution">
    <text evidence="3">The sequence shown here is derived from an EMBL/GenBank/DDBJ whole genome shotgun (WGS) entry which is preliminary data.</text>
</comment>
<keyword evidence="2" id="KW-0238">DNA-binding</keyword>
<accession>A0A417YTI5</accession>
<dbReference type="EMBL" id="QWEG01000007">
    <property type="protein sequence ID" value="RHW40385.1"/>
    <property type="molecule type" value="Genomic_DNA"/>
</dbReference>
<reference evidence="3 4" key="1">
    <citation type="journal article" date="2017" name="Int. J. Syst. Evol. Microbiol.">
        <title>Bacillus notoginsengisoli sp. nov., a novel bacterium isolated from the rhizosphere of Panax notoginseng.</title>
        <authorList>
            <person name="Zhang M.Y."/>
            <person name="Cheng J."/>
            <person name="Cai Y."/>
            <person name="Zhang T.Y."/>
            <person name="Wu Y.Y."/>
            <person name="Manikprabhu D."/>
            <person name="Li W.J."/>
            <person name="Zhang Y.X."/>
        </authorList>
    </citation>
    <scope>NUCLEOTIDE SEQUENCE [LARGE SCALE GENOMIC DNA]</scope>
    <source>
        <strain evidence="3 4">JCM 30743</strain>
    </source>
</reference>